<evidence type="ECO:0000313" key="2">
    <source>
        <dbReference type="Proteomes" id="UP000235672"/>
    </source>
</evidence>
<protein>
    <submittedName>
        <fullName evidence="1">Uncharacterized protein</fullName>
    </submittedName>
</protein>
<dbReference type="Pfam" id="PF26639">
    <property type="entry name" value="Het-6_barrel"/>
    <property type="match status" value="1"/>
</dbReference>
<sequence length="86" mass="9494">MVYYLQAVENNLQRKAFCTQKGYKGLVPAETEVGDLLCVFLGADLPSVVRKVEDGRYKLVGEAYVQGFMDGKLMEVVGDTVALELC</sequence>
<dbReference type="AlphaFoldDB" id="A0A2J6PKD4"/>
<dbReference type="Proteomes" id="UP000235672">
    <property type="component" value="Unassembled WGS sequence"/>
</dbReference>
<evidence type="ECO:0000313" key="1">
    <source>
        <dbReference type="EMBL" id="PMD14480.1"/>
    </source>
</evidence>
<name>A0A2J6PKD4_9HELO</name>
<keyword evidence="2" id="KW-1185">Reference proteome</keyword>
<dbReference type="EMBL" id="KZ613521">
    <property type="protein sequence ID" value="PMD14480.1"/>
    <property type="molecule type" value="Genomic_DNA"/>
</dbReference>
<gene>
    <name evidence="1" type="ORF">NA56DRAFT_583524</name>
</gene>
<accession>A0A2J6PKD4</accession>
<dbReference type="OrthoDB" id="2157530at2759"/>
<reference evidence="1 2" key="1">
    <citation type="submission" date="2016-05" db="EMBL/GenBank/DDBJ databases">
        <title>A degradative enzymes factory behind the ericoid mycorrhizal symbiosis.</title>
        <authorList>
            <consortium name="DOE Joint Genome Institute"/>
            <person name="Martino E."/>
            <person name="Morin E."/>
            <person name="Grelet G."/>
            <person name="Kuo A."/>
            <person name="Kohler A."/>
            <person name="Daghino S."/>
            <person name="Barry K."/>
            <person name="Choi C."/>
            <person name="Cichocki N."/>
            <person name="Clum A."/>
            <person name="Copeland A."/>
            <person name="Hainaut M."/>
            <person name="Haridas S."/>
            <person name="Labutti K."/>
            <person name="Lindquist E."/>
            <person name="Lipzen A."/>
            <person name="Khouja H.-R."/>
            <person name="Murat C."/>
            <person name="Ohm R."/>
            <person name="Olson A."/>
            <person name="Spatafora J."/>
            <person name="Veneault-Fourrey C."/>
            <person name="Henrissat B."/>
            <person name="Grigoriev I."/>
            <person name="Martin F."/>
            <person name="Perotto S."/>
        </authorList>
    </citation>
    <scope>NUCLEOTIDE SEQUENCE [LARGE SCALE GENOMIC DNA]</scope>
    <source>
        <strain evidence="1 2">UAMH 7357</strain>
    </source>
</reference>
<dbReference type="STRING" id="1745343.A0A2J6PKD4"/>
<organism evidence="1 2">
    <name type="scientific">Hyaloscypha hepaticicola</name>
    <dbReference type="NCBI Taxonomy" id="2082293"/>
    <lineage>
        <taxon>Eukaryota</taxon>
        <taxon>Fungi</taxon>
        <taxon>Dikarya</taxon>
        <taxon>Ascomycota</taxon>
        <taxon>Pezizomycotina</taxon>
        <taxon>Leotiomycetes</taxon>
        <taxon>Helotiales</taxon>
        <taxon>Hyaloscyphaceae</taxon>
        <taxon>Hyaloscypha</taxon>
    </lineage>
</organism>
<proteinExistence type="predicted"/>